<gene>
    <name evidence="1" type="ORF">UFOVP1071_169</name>
</gene>
<name>A0A6J5QIG0_9CAUD</name>
<organism evidence="1">
    <name type="scientific">uncultured Caudovirales phage</name>
    <dbReference type="NCBI Taxonomy" id="2100421"/>
    <lineage>
        <taxon>Viruses</taxon>
        <taxon>Duplodnaviria</taxon>
        <taxon>Heunggongvirae</taxon>
        <taxon>Uroviricota</taxon>
        <taxon>Caudoviricetes</taxon>
        <taxon>Peduoviridae</taxon>
        <taxon>Maltschvirus</taxon>
        <taxon>Maltschvirus maltsch</taxon>
    </lineage>
</organism>
<evidence type="ECO:0000313" key="1">
    <source>
        <dbReference type="EMBL" id="CAB4182176.1"/>
    </source>
</evidence>
<accession>A0A6J5QIG0</accession>
<sequence>MTALDNTPYNKNFLNPLNFNFYIKRAPYVNFFVQSVNLPGFGFTTPLQQTPFTNIPQTGDRIIFQDLEVTFKVDEEMQNYLEIANWIRSIGFPENFEQYATLKANRPGSGEEITSDITLIISNAIKVPQFQIDFRNAFPINLGRINFQTTDQTVNYASCTATFKYILFDINMIA</sequence>
<protein>
    <submittedName>
        <fullName evidence="1">Tail completion and sheath stabilizer protein</fullName>
    </submittedName>
</protein>
<proteinExistence type="predicted"/>
<reference evidence="1" key="1">
    <citation type="submission" date="2020-05" db="EMBL/GenBank/DDBJ databases">
        <authorList>
            <person name="Chiriac C."/>
            <person name="Salcher M."/>
            <person name="Ghai R."/>
            <person name="Kavagutti S V."/>
        </authorList>
    </citation>
    <scope>NUCLEOTIDE SEQUENCE</scope>
</reference>
<dbReference type="EMBL" id="LR797022">
    <property type="protein sequence ID" value="CAB4182176.1"/>
    <property type="molecule type" value="Genomic_DNA"/>
</dbReference>